<evidence type="ECO:0000313" key="3">
    <source>
        <dbReference type="Proteomes" id="UP000799424"/>
    </source>
</evidence>
<accession>A0A6A6ZVP4</accession>
<dbReference type="Proteomes" id="UP000799424">
    <property type="component" value="Unassembled WGS sequence"/>
</dbReference>
<feature type="transmembrane region" description="Helical" evidence="1">
    <location>
        <begin position="6"/>
        <end position="26"/>
    </location>
</feature>
<name>A0A6A6ZVP4_9PLEO</name>
<reference evidence="2" key="1">
    <citation type="journal article" date="2020" name="Stud. Mycol.">
        <title>101 Dothideomycetes genomes: a test case for predicting lifestyles and emergence of pathogens.</title>
        <authorList>
            <person name="Haridas S."/>
            <person name="Albert R."/>
            <person name="Binder M."/>
            <person name="Bloem J."/>
            <person name="Labutti K."/>
            <person name="Salamov A."/>
            <person name="Andreopoulos B."/>
            <person name="Baker S."/>
            <person name="Barry K."/>
            <person name="Bills G."/>
            <person name="Bluhm B."/>
            <person name="Cannon C."/>
            <person name="Castanera R."/>
            <person name="Culley D."/>
            <person name="Daum C."/>
            <person name="Ezra D."/>
            <person name="Gonzalez J."/>
            <person name="Henrissat B."/>
            <person name="Kuo A."/>
            <person name="Liang C."/>
            <person name="Lipzen A."/>
            <person name="Lutzoni F."/>
            <person name="Magnuson J."/>
            <person name="Mondo S."/>
            <person name="Nolan M."/>
            <person name="Ohm R."/>
            <person name="Pangilinan J."/>
            <person name="Park H.-J."/>
            <person name="Ramirez L."/>
            <person name="Alfaro M."/>
            <person name="Sun H."/>
            <person name="Tritt A."/>
            <person name="Yoshinaga Y."/>
            <person name="Zwiers L.-H."/>
            <person name="Turgeon B."/>
            <person name="Goodwin S."/>
            <person name="Spatafora J."/>
            <person name="Crous P."/>
            <person name="Grigoriev I."/>
        </authorList>
    </citation>
    <scope>NUCLEOTIDE SEQUENCE</scope>
    <source>
        <strain evidence="2">CBS 113818</strain>
    </source>
</reference>
<keyword evidence="1" id="KW-1133">Transmembrane helix</keyword>
<organism evidence="2 3">
    <name type="scientific">Ophiobolus disseminans</name>
    <dbReference type="NCBI Taxonomy" id="1469910"/>
    <lineage>
        <taxon>Eukaryota</taxon>
        <taxon>Fungi</taxon>
        <taxon>Dikarya</taxon>
        <taxon>Ascomycota</taxon>
        <taxon>Pezizomycotina</taxon>
        <taxon>Dothideomycetes</taxon>
        <taxon>Pleosporomycetidae</taxon>
        <taxon>Pleosporales</taxon>
        <taxon>Pleosporineae</taxon>
        <taxon>Phaeosphaeriaceae</taxon>
        <taxon>Ophiobolus</taxon>
    </lineage>
</organism>
<keyword evidence="1" id="KW-0472">Membrane</keyword>
<gene>
    <name evidence="2" type="ORF">CC86DRAFT_407363</name>
</gene>
<proteinExistence type="predicted"/>
<sequence>MSLASFYLSLADLVAVITICSLVISFKVFTQALEYTLNACTQSCMRKGSSFASSHSFASDIDNGNIRASHISNTMPINLFQTSIASSIVQRSSCLPHTS</sequence>
<protein>
    <submittedName>
        <fullName evidence="2">Uncharacterized protein</fullName>
    </submittedName>
</protein>
<evidence type="ECO:0000256" key="1">
    <source>
        <dbReference type="SAM" id="Phobius"/>
    </source>
</evidence>
<keyword evidence="3" id="KW-1185">Reference proteome</keyword>
<dbReference type="EMBL" id="MU006228">
    <property type="protein sequence ID" value="KAF2825130.1"/>
    <property type="molecule type" value="Genomic_DNA"/>
</dbReference>
<keyword evidence="1" id="KW-0812">Transmembrane</keyword>
<evidence type="ECO:0000313" key="2">
    <source>
        <dbReference type="EMBL" id="KAF2825130.1"/>
    </source>
</evidence>
<dbReference type="AlphaFoldDB" id="A0A6A6ZVP4"/>